<dbReference type="InterPro" id="IPR017871">
    <property type="entry name" value="ABC_transporter-like_CS"/>
</dbReference>
<comment type="similarity">
    <text evidence="1">Belongs to the ABC transporter superfamily.</text>
</comment>
<dbReference type="RefSeq" id="WP_265996471.1">
    <property type="nucleotide sequence ID" value="NZ_JAPJDN010000006.1"/>
</dbReference>
<protein>
    <submittedName>
        <fullName evidence="6">ABC transporter ATP-binding protein</fullName>
    </submittedName>
</protein>
<dbReference type="Pfam" id="PF00005">
    <property type="entry name" value="ABC_tran"/>
    <property type="match status" value="1"/>
</dbReference>
<reference evidence="6 7" key="1">
    <citation type="submission" date="2022-11" db="EMBL/GenBank/DDBJ databases">
        <title>Mycobacterium sp. nov.</title>
        <authorList>
            <person name="Papic B."/>
            <person name="Spicic S."/>
            <person name="Duvnjak S."/>
        </authorList>
    </citation>
    <scope>NUCLEOTIDE SEQUENCE [LARGE SCALE GENOMIC DNA]</scope>
    <source>
        <strain evidence="6 7">CVI_P4</strain>
    </source>
</reference>
<evidence type="ECO:0000259" key="5">
    <source>
        <dbReference type="PROSITE" id="PS50893"/>
    </source>
</evidence>
<comment type="caution">
    <text evidence="6">The sequence shown here is derived from an EMBL/GenBank/DDBJ whole genome shotgun (WGS) entry which is preliminary data.</text>
</comment>
<dbReference type="PANTHER" id="PTHR43776">
    <property type="entry name" value="TRANSPORT ATP-BINDING PROTEIN"/>
    <property type="match status" value="1"/>
</dbReference>
<keyword evidence="3" id="KW-0547">Nucleotide-binding</keyword>
<dbReference type="SMART" id="SM00382">
    <property type="entry name" value="AAA"/>
    <property type="match status" value="1"/>
</dbReference>
<feature type="domain" description="ABC transporter" evidence="5">
    <location>
        <begin position="6"/>
        <end position="256"/>
    </location>
</feature>
<dbReference type="PANTHER" id="PTHR43776:SF7">
    <property type="entry name" value="D,D-DIPEPTIDE TRANSPORT ATP-BINDING PROTEIN DDPF-RELATED"/>
    <property type="match status" value="1"/>
</dbReference>
<dbReference type="EMBL" id="JAPJDO010000006">
    <property type="protein sequence ID" value="MCX2936908.1"/>
    <property type="molecule type" value="Genomic_DNA"/>
</dbReference>
<dbReference type="SUPFAM" id="SSF52540">
    <property type="entry name" value="P-loop containing nucleoside triphosphate hydrolases"/>
    <property type="match status" value="1"/>
</dbReference>
<evidence type="ECO:0000256" key="1">
    <source>
        <dbReference type="ARBA" id="ARBA00005417"/>
    </source>
</evidence>
<evidence type="ECO:0000313" key="7">
    <source>
        <dbReference type="Proteomes" id="UP001300745"/>
    </source>
</evidence>
<dbReference type="InterPro" id="IPR003593">
    <property type="entry name" value="AAA+_ATPase"/>
</dbReference>
<dbReference type="InterPro" id="IPR003439">
    <property type="entry name" value="ABC_transporter-like_ATP-bd"/>
</dbReference>
<dbReference type="CDD" id="cd03257">
    <property type="entry name" value="ABC_NikE_OppD_transporters"/>
    <property type="match status" value="1"/>
</dbReference>
<dbReference type="Gene3D" id="3.40.50.300">
    <property type="entry name" value="P-loop containing nucleotide triphosphate hydrolases"/>
    <property type="match status" value="1"/>
</dbReference>
<dbReference type="InterPro" id="IPR050319">
    <property type="entry name" value="ABC_transp_ATP-bind"/>
</dbReference>
<proteinExistence type="inferred from homology"/>
<evidence type="ECO:0000256" key="4">
    <source>
        <dbReference type="ARBA" id="ARBA00022840"/>
    </source>
</evidence>
<keyword evidence="7" id="KW-1185">Reference proteome</keyword>
<dbReference type="InterPro" id="IPR027417">
    <property type="entry name" value="P-loop_NTPase"/>
</dbReference>
<dbReference type="InterPro" id="IPR013563">
    <property type="entry name" value="Oligopep_ABC_C"/>
</dbReference>
<gene>
    <name evidence="6" type="ORF">ORI27_09370</name>
</gene>
<dbReference type="NCBIfam" id="TIGR01727">
    <property type="entry name" value="oligo_HPY"/>
    <property type="match status" value="1"/>
</dbReference>
<dbReference type="Pfam" id="PF08352">
    <property type="entry name" value="oligo_HPY"/>
    <property type="match status" value="1"/>
</dbReference>
<organism evidence="6 7">
    <name type="scientific">Mycobacterium pinniadriaticum</name>
    <dbReference type="NCBI Taxonomy" id="2994102"/>
    <lineage>
        <taxon>Bacteria</taxon>
        <taxon>Bacillati</taxon>
        <taxon>Actinomycetota</taxon>
        <taxon>Actinomycetes</taxon>
        <taxon>Mycobacteriales</taxon>
        <taxon>Mycobacteriaceae</taxon>
        <taxon>Mycobacterium</taxon>
    </lineage>
</organism>
<keyword evidence="4 6" id="KW-0067">ATP-binding</keyword>
<name>A0ABT3SBM8_9MYCO</name>
<dbReference type="Proteomes" id="UP001300745">
    <property type="component" value="Unassembled WGS sequence"/>
</dbReference>
<dbReference type="PROSITE" id="PS00211">
    <property type="entry name" value="ABC_TRANSPORTER_1"/>
    <property type="match status" value="1"/>
</dbReference>
<sequence length="342" mass="36429">MTASLLQVSELTVHYPAGSAGLLGRRRSVVHAVEQVSLTVAPGEIVALVGESGCGKSTVARAIAGVQRASGGSVCFEDTDLIGLRGSALQPYRRAIQLIHQDPYDSLDPRMTVRSIVDEGLRIHRIPRRERAVMVRGALERVGLAGDWVLDRFPHELSGGQRQRVAIAAAVALTPRLLIADEPVSMLDVSVRASVLNLIGDLRGDGLAVLLITHDLASAVVLADHIAVMYFGRIVEEGPARELLRRPAHPYTRALLSAMPSADPAVRTDPQVVHGELPDVLHPPQGCAFASRCPVAEPACGEQIPVLSTVGEGRRAACLRVARSAGPAGDDTSPAEQPWIFQ</sequence>
<dbReference type="PROSITE" id="PS50893">
    <property type="entry name" value="ABC_TRANSPORTER_2"/>
    <property type="match status" value="1"/>
</dbReference>
<evidence type="ECO:0000256" key="3">
    <source>
        <dbReference type="ARBA" id="ARBA00022741"/>
    </source>
</evidence>
<keyword evidence="2" id="KW-0813">Transport</keyword>
<dbReference type="GO" id="GO:0005524">
    <property type="term" value="F:ATP binding"/>
    <property type="evidence" value="ECO:0007669"/>
    <property type="project" value="UniProtKB-KW"/>
</dbReference>
<accession>A0ABT3SBM8</accession>
<evidence type="ECO:0000256" key="2">
    <source>
        <dbReference type="ARBA" id="ARBA00022448"/>
    </source>
</evidence>
<evidence type="ECO:0000313" key="6">
    <source>
        <dbReference type="EMBL" id="MCX2936908.1"/>
    </source>
</evidence>